<dbReference type="OrthoDB" id="9809635at2"/>
<dbReference type="AlphaFoldDB" id="A0A5R8PBQ8"/>
<dbReference type="InterPro" id="IPR012338">
    <property type="entry name" value="Beta-lactam/transpept-like"/>
</dbReference>
<dbReference type="PANTHER" id="PTHR43319">
    <property type="entry name" value="BETA-LACTAMASE-RELATED"/>
    <property type="match status" value="1"/>
</dbReference>
<name>A0A5R8PBQ8_9NOCA</name>
<dbReference type="PANTHER" id="PTHR43319:SF3">
    <property type="entry name" value="BETA-LACTAMASE-RELATED DOMAIN-CONTAINING PROTEIN"/>
    <property type="match status" value="1"/>
</dbReference>
<dbReference type="InterPro" id="IPR001466">
    <property type="entry name" value="Beta-lactam-related"/>
</dbReference>
<dbReference type="Gene3D" id="3.40.710.10">
    <property type="entry name" value="DD-peptidase/beta-lactamase superfamily"/>
    <property type="match status" value="1"/>
</dbReference>
<evidence type="ECO:0000259" key="1">
    <source>
        <dbReference type="Pfam" id="PF00144"/>
    </source>
</evidence>
<sequence length="379" mass="40663">MAEISGTCDPRFDNLREALRRNLDSGEDLGASIAVTVDGTPVVDIWGGWADADHTTAWHRDTITNVWSSTKTVTALAVLMLIDRGRIDPYALVSKYWPEFAANGKDTVEVRHLLSHTSGLSGWQEPLTWDQMYDQPLACARLAAQAPWWEPGTASGYQALNHGHLLGELVRRVDGRDLRQFIADEIAGPLGADFRLGVERSDYGRVANVVPPPPLPIDLASLDPDSVLVKTFGNPPADATVAWTDGWRGAQIGAANGHSNARALARIQSAVACGGSVDGVRLLSPETVELIFDKQSDGADLVLGVPVRFGLGFGLPTPESVSYVPEGRICFWGGWGGSQVIIDTERRATIVYTMNRMGAGLLGSSRSAEYVSAAFAALG</sequence>
<dbReference type="EMBL" id="VBUU01000017">
    <property type="protein sequence ID" value="TLG08686.1"/>
    <property type="molecule type" value="Genomic_DNA"/>
</dbReference>
<reference evidence="2 3" key="1">
    <citation type="submission" date="2019-05" db="EMBL/GenBank/DDBJ databases">
        <title>Genomes sequences of two Nocardia cyriacigeorgica environmental isolates, type strains Nocardia asteroides ATCC 19247 and Nocardia cyriacigeorgica DSM 44484.</title>
        <authorList>
            <person name="Vautrin F."/>
            <person name="Bergeron E."/>
            <person name="Dubost A."/>
            <person name="Abrouk D."/>
            <person name="Rodriguez Nava V."/>
            <person name="Pujic P."/>
        </authorList>
    </citation>
    <scope>NUCLEOTIDE SEQUENCE [LARGE SCALE GENOMIC DNA]</scope>
    <source>
        <strain evidence="2 3">EML 1456</strain>
    </source>
</reference>
<dbReference type="Pfam" id="PF00144">
    <property type="entry name" value="Beta-lactamase"/>
    <property type="match status" value="1"/>
</dbReference>
<dbReference type="RefSeq" id="WP_138457019.1">
    <property type="nucleotide sequence ID" value="NZ_VBUU01000017.1"/>
</dbReference>
<proteinExistence type="predicted"/>
<evidence type="ECO:0000313" key="3">
    <source>
        <dbReference type="Proteomes" id="UP000308349"/>
    </source>
</evidence>
<accession>A0A5R8PBQ8</accession>
<organism evidence="2 3">
    <name type="scientific">Nocardia cyriacigeorgica</name>
    <dbReference type="NCBI Taxonomy" id="135487"/>
    <lineage>
        <taxon>Bacteria</taxon>
        <taxon>Bacillati</taxon>
        <taxon>Actinomycetota</taxon>
        <taxon>Actinomycetes</taxon>
        <taxon>Mycobacteriales</taxon>
        <taxon>Nocardiaceae</taxon>
        <taxon>Nocardia</taxon>
    </lineage>
</organism>
<feature type="domain" description="Beta-lactamase-related" evidence="1">
    <location>
        <begin position="20"/>
        <end position="359"/>
    </location>
</feature>
<gene>
    <name evidence="2" type="ORF">FEK35_17190</name>
</gene>
<dbReference type="SUPFAM" id="SSF56601">
    <property type="entry name" value="beta-lactamase/transpeptidase-like"/>
    <property type="match status" value="1"/>
</dbReference>
<comment type="caution">
    <text evidence="2">The sequence shown here is derived from an EMBL/GenBank/DDBJ whole genome shotgun (WGS) entry which is preliminary data.</text>
</comment>
<dbReference type="Proteomes" id="UP000308349">
    <property type="component" value="Unassembled WGS sequence"/>
</dbReference>
<evidence type="ECO:0000313" key="2">
    <source>
        <dbReference type="EMBL" id="TLG08686.1"/>
    </source>
</evidence>
<dbReference type="InterPro" id="IPR052907">
    <property type="entry name" value="Beta-lactamase/esterase"/>
</dbReference>
<protein>
    <submittedName>
        <fullName evidence="2">Beta-lactamase family protein</fullName>
    </submittedName>
</protein>